<evidence type="ECO:0000313" key="2">
    <source>
        <dbReference type="EMBL" id="TDZ12732.1"/>
    </source>
</evidence>
<accession>A0A4R8PTA4</accession>
<protein>
    <submittedName>
        <fullName evidence="2">Uncharacterized protein</fullName>
    </submittedName>
</protein>
<evidence type="ECO:0000256" key="1">
    <source>
        <dbReference type="SAM" id="MobiDB-lite"/>
    </source>
</evidence>
<reference evidence="2 3" key="1">
    <citation type="submission" date="2018-11" db="EMBL/GenBank/DDBJ databases">
        <title>Genome sequence and assembly of Colletotrichum spinosum.</title>
        <authorList>
            <person name="Gan P."/>
            <person name="Shirasu K."/>
        </authorList>
    </citation>
    <scope>NUCLEOTIDE SEQUENCE [LARGE SCALE GENOMIC DNA]</scope>
    <source>
        <strain evidence="2 3">CBS 515.97</strain>
    </source>
</reference>
<sequence>MGAPGQPHRAQPDDAGRQSSRRRQRQERSLASTTNALHCTTHAAFPVPNRREG</sequence>
<dbReference type="AlphaFoldDB" id="A0A4R8PTA4"/>
<dbReference type="EMBL" id="QAPG01010715">
    <property type="protein sequence ID" value="TDZ12732.1"/>
    <property type="molecule type" value="Genomic_DNA"/>
</dbReference>
<proteinExistence type="predicted"/>
<evidence type="ECO:0000313" key="3">
    <source>
        <dbReference type="Proteomes" id="UP000295083"/>
    </source>
</evidence>
<feature type="region of interest" description="Disordered" evidence="1">
    <location>
        <begin position="1"/>
        <end position="53"/>
    </location>
</feature>
<dbReference type="Proteomes" id="UP000295083">
    <property type="component" value="Unassembled WGS sequence"/>
</dbReference>
<organism evidence="2 3">
    <name type="scientific">Colletotrichum spinosum</name>
    <dbReference type="NCBI Taxonomy" id="1347390"/>
    <lineage>
        <taxon>Eukaryota</taxon>
        <taxon>Fungi</taxon>
        <taxon>Dikarya</taxon>
        <taxon>Ascomycota</taxon>
        <taxon>Pezizomycotina</taxon>
        <taxon>Sordariomycetes</taxon>
        <taxon>Hypocreomycetidae</taxon>
        <taxon>Glomerellales</taxon>
        <taxon>Glomerellaceae</taxon>
        <taxon>Colletotrichum</taxon>
        <taxon>Colletotrichum orbiculare species complex</taxon>
    </lineage>
</organism>
<comment type="caution">
    <text evidence="2">The sequence shown here is derived from an EMBL/GenBank/DDBJ whole genome shotgun (WGS) entry which is preliminary data.</text>
</comment>
<keyword evidence="3" id="KW-1185">Reference proteome</keyword>
<gene>
    <name evidence="2" type="ORF">C8035_v000296</name>
</gene>
<name>A0A4R8PTA4_9PEZI</name>